<proteinExistence type="predicted"/>
<dbReference type="Proteomes" id="UP001607303">
    <property type="component" value="Unassembled WGS sequence"/>
</dbReference>
<protein>
    <submittedName>
        <fullName evidence="1">Uncharacterized protein</fullName>
    </submittedName>
</protein>
<dbReference type="EMBL" id="JAYRBN010000066">
    <property type="protein sequence ID" value="KAL2736295.1"/>
    <property type="molecule type" value="Genomic_DNA"/>
</dbReference>
<gene>
    <name evidence="1" type="ORF">V1477_012804</name>
</gene>
<accession>A0ABD2BU38</accession>
<name>A0ABD2BU38_VESMC</name>
<evidence type="ECO:0000313" key="2">
    <source>
        <dbReference type="Proteomes" id="UP001607303"/>
    </source>
</evidence>
<sequence length="101" mass="11376">MLFVQVLTNSQLKYITADLILNLNVKWGCSASGDDNNVRPLTNIYYSWFSCALDFDKTENLSPRVDLEIFAGCRIRASINEDLKISLQSRALQGCNRASIN</sequence>
<dbReference type="AlphaFoldDB" id="A0ABD2BU38"/>
<organism evidence="1 2">
    <name type="scientific">Vespula maculifrons</name>
    <name type="common">Eastern yellow jacket</name>
    <name type="synonym">Wasp</name>
    <dbReference type="NCBI Taxonomy" id="7453"/>
    <lineage>
        <taxon>Eukaryota</taxon>
        <taxon>Metazoa</taxon>
        <taxon>Ecdysozoa</taxon>
        <taxon>Arthropoda</taxon>
        <taxon>Hexapoda</taxon>
        <taxon>Insecta</taxon>
        <taxon>Pterygota</taxon>
        <taxon>Neoptera</taxon>
        <taxon>Endopterygota</taxon>
        <taxon>Hymenoptera</taxon>
        <taxon>Apocrita</taxon>
        <taxon>Aculeata</taxon>
        <taxon>Vespoidea</taxon>
        <taxon>Vespidae</taxon>
        <taxon>Vespinae</taxon>
        <taxon>Vespula</taxon>
    </lineage>
</organism>
<keyword evidence="2" id="KW-1185">Reference proteome</keyword>
<evidence type="ECO:0000313" key="1">
    <source>
        <dbReference type="EMBL" id="KAL2736295.1"/>
    </source>
</evidence>
<reference evidence="1 2" key="1">
    <citation type="journal article" date="2024" name="Ann. Entomol. Soc. Am.">
        <title>Genomic analyses of the southern and eastern yellowjacket wasps (Hymenoptera: Vespidae) reveal evolutionary signatures of social life.</title>
        <authorList>
            <person name="Catto M.A."/>
            <person name="Caine P.B."/>
            <person name="Orr S.E."/>
            <person name="Hunt B.G."/>
            <person name="Goodisman M.A.D."/>
        </authorList>
    </citation>
    <scope>NUCLEOTIDE SEQUENCE [LARGE SCALE GENOMIC DNA]</scope>
    <source>
        <strain evidence="1">232</strain>
        <tissue evidence="1">Head and thorax</tissue>
    </source>
</reference>
<comment type="caution">
    <text evidence="1">The sequence shown here is derived from an EMBL/GenBank/DDBJ whole genome shotgun (WGS) entry which is preliminary data.</text>
</comment>